<protein>
    <submittedName>
        <fullName evidence="1">Uncharacterized protein</fullName>
    </submittedName>
</protein>
<gene>
    <name evidence="1" type="ORF">GCM10022218_17840</name>
</gene>
<keyword evidence="2" id="KW-1185">Reference proteome</keyword>
<sequence>MCIVHNQVYLFLRGTGKEDHGKEEKNNWKVSHILKIEKSVYKARVISLKYDLMEVSYELAEVWFGIL</sequence>
<accession>A0ABP7ZZ70</accession>
<reference evidence="2" key="1">
    <citation type="journal article" date="2019" name="Int. J. Syst. Evol. Microbiol.">
        <title>The Global Catalogue of Microorganisms (GCM) 10K type strain sequencing project: providing services to taxonomists for standard genome sequencing and annotation.</title>
        <authorList>
            <consortium name="The Broad Institute Genomics Platform"/>
            <consortium name="The Broad Institute Genome Sequencing Center for Infectious Disease"/>
            <person name="Wu L."/>
            <person name="Ma J."/>
        </authorList>
    </citation>
    <scope>NUCLEOTIDE SEQUENCE [LARGE SCALE GENOMIC DNA]</scope>
    <source>
        <strain evidence="2">JCM 16722</strain>
    </source>
</reference>
<comment type="caution">
    <text evidence="1">The sequence shown here is derived from an EMBL/GenBank/DDBJ whole genome shotgun (WGS) entry which is preliminary data.</text>
</comment>
<evidence type="ECO:0000313" key="2">
    <source>
        <dbReference type="Proteomes" id="UP001500167"/>
    </source>
</evidence>
<dbReference type="Proteomes" id="UP001500167">
    <property type="component" value="Unassembled WGS sequence"/>
</dbReference>
<organism evidence="1 2">
    <name type="scientific">Sphingobacterium ginsenosidimutans</name>
    <dbReference type="NCBI Taxonomy" id="687845"/>
    <lineage>
        <taxon>Bacteria</taxon>
        <taxon>Pseudomonadati</taxon>
        <taxon>Bacteroidota</taxon>
        <taxon>Sphingobacteriia</taxon>
        <taxon>Sphingobacteriales</taxon>
        <taxon>Sphingobacteriaceae</taxon>
        <taxon>Sphingobacterium</taxon>
    </lineage>
</organism>
<dbReference type="EMBL" id="BAAAZK010000005">
    <property type="protein sequence ID" value="GAA4174063.1"/>
    <property type="molecule type" value="Genomic_DNA"/>
</dbReference>
<proteinExistence type="predicted"/>
<name>A0ABP7ZZ70_9SPHI</name>
<evidence type="ECO:0000313" key="1">
    <source>
        <dbReference type="EMBL" id="GAA4174063.1"/>
    </source>
</evidence>